<sequence length="60" mass="6566">MAKSESRRRAKVVSKPDDLTKARVGASVELTEEHLQSVSGGVANLKLDHKINALSTDRHK</sequence>
<dbReference type="Proteomes" id="UP001242480">
    <property type="component" value="Unassembled WGS sequence"/>
</dbReference>
<dbReference type="EMBL" id="JAUSVX010000009">
    <property type="protein sequence ID" value="MDQ0471599.1"/>
    <property type="molecule type" value="Genomic_DNA"/>
</dbReference>
<organism evidence="1 2">
    <name type="scientific">Labrys wisconsinensis</name>
    <dbReference type="NCBI Taxonomy" id="425677"/>
    <lineage>
        <taxon>Bacteria</taxon>
        <taxon>Pseudomonadati</taxon>
        <taxon>Pseudomonadota</taxon>
        <taxon>Alphaproteobacteria</taxon>
        <taxon>Hyphomicrobiales</taxon>
        <taxon>Xanthobacteraceae</taxon>
        <taxon>Labrys</taxon>
    </lineage>
</organism>
<evidence type="ECO:0000313" key="1">
    <source>
        <dbReference type="EMBL" id="MDQ0471599.1"/>
    </source>
</evidence>
<dbReference type="RefSeq" id="WP_307277030.1">
    <property type="nucleotide sequence ID" value="NZ_JAUSVX010000009.1"/>
</dbReference>
<protein>
    <submittedName>
        <fullName evidence="1">Uncharacterized protein</fullName>
    </submittedName>
</protein>
<proteinExistence type="predicted"/>
<keyword evidence="2" id="KW-1185">Reference proteome</keyword>
<reference evidence="1 2" key="1">
    <citation type="submission" date="2023-07" db="EMBL/GenBank/DDBJ databases">
        <title>Genomic Encyclopedia of Type Strains, Phase IV (KMG-IV): sequencing the most valuable type-strain genomes for metagenomic binning, comparative biology and taxonomic classification.</title>
        <authorList>
            <person name="Goeker M."/>
        </authorList>
    </citation>
    <scope>NUCLEOTIDE SEQUENCE [LARGE SCALE GENOMIC DNA]</scope>
    <source>
        <strain evidence="1 2">DSM 19619</strain>
    </source>
</reference>
<name>A0ABU0JE91_9HYPH</name>
<evidence type="ECO:0000313" key="2">
    <source>
        <dbReference type="Proteomes" id="UP001242480"/>
    </source>
</evidence>
<comment type="caution">
    <text evidence="1">The sequence shown here is derived from an EMBL/GenBank/DDBJ whole genome shotgun (WGS) entry which is preliminary data.</text>
</comment>
<gene>
    <name evidence="1" type="ORF">QO011_004624</name>
</gene>
<accession>A0ABU0JE91</accession>